<evidence type="ECO:0000313" key="4">
    <source>
        <dbReference type="EMBL" id="ETO20626.1"/>
    </source>
</evidence>
<dbReference type="Pfam" id="PF08603">
    <property type="entry name" value="CAP_C"/>
    <property type="match status" value="1"/>
</dbReference>
<dbReference type="Proteomes" id="UP000023152">
    <property type="component" value="Unassembled WGS sequence"/>
</dbReference>
<organism evidence="4 5">
    <name type="scientific">Reticulomyxa filosa</name>
    <dbReference type="NCBI Taxonomy" id="46433"/>
    <lineage>
        <taxon>Eukaryota</taxon>
        <taxon>Sar</taxon>
        <taxon>Rhizaria</taxon>
        <taxon>Retaria</taxon>
        <taxon>Foraminifera</taxon>
        <taxon>Monothalamids</taxon>
        <taxon>Reticulomyxidae</taxon>
        <taxon>Reticulomyxa</taxon>
    </lineage>
</organism>
<proteinExistence type="inferred from homology"/>
<keyword evidence="2" id="KW-0812">Transmembrane</keyword>
<name>X6N3H1_RETFI</name>
<feature type="domain" description="Adenylate cyclase-associated CAP C-terminal" evidence="3">
    <location>
        <begin position="62"/>
        <end position="188"/>
    </location>
</feature>
<keyword evidence="2" id="KW-1133">Transmembrane helix</keyword>
<feature type="transmembrane region" description="Helical" evidence="2">
    <location>
        <begin position="41"/>
        <end position="65"/>
    </location>
</feature>
<dbReference type="AlphaFoldDB" id="X6N3H1"/>
<dbReference type="GO" id="GO:0005737">
    <property type="term" value="C:cytoplasm"/>
    <property type="evidence" value="ECO:0007669"/>
    <property type="project" value="TreeGrafter"/>
</dbReference>
<dbReference type="GO" id="GO:0019933">
    <property type="term" value="P:cAMP-mediated signaling"/>
    <property type="evidence" value="ECO:0007669"/>
    <property type="project" value="TreeGrafter"/>
</dbReference>
<gene>
    <name evidence="4" type="ORF">RFI_16591</name>
</gene>
<comment type="caution">
    <text evidence="4">The sequence shown here is derived from an EMBL/GenBank/DDBJ whole genome shotgun (WGS) entry which is preliminary data.</text>
</comment>
<dbReference type="PANTHER" id="PTHR10652">
    <property type="entry name" value="ADENYLYL CYCLASE-ASSOCIATED PROTEIN"/>
    <property type="match status" value="1"/>
</dbReference>
<keyword evidence="5" id="KW-1185">Reference proteome</keyword>
<dbReference type="GO" id="GO:0003779">
    <property type="term" value="F:actin binding"/>
    <property type="evidence" value="ECO:0007669"/>
    <property type="project" value="InterPro"/>
</dbReference>
<evidence type="ECO:0000256" key="2">
    <source>
        <dbReference type="SAM" id="Phobius"/>
    </source>
</evidence>
<dbReference type="PANTHER" id="PTHR10652:SF0">
    <property type="entry name" value="ADENYLYL CYCLASE-ASSOCIATED PROTEIN"/>
    <property type="match status" value="1"/>
</dbReference>
<keyword evidence="2" id="KW-0472">Membrane</keyword>
<dbReference type="InterPro" id="IPR016098">
    <property type="entry name" value="CAP/MinC_C"/>
</dbReference>
<dbReference type="Gene3D" id="2.160.20.70">
    <property type="match status" value="1"/>
</dbReference>
<dbReference type="GO" id="GO:0008179">
    <property type="term" value="F:adenylate cyclase binding"/>
    <property type="evidence" value="ECO:0007669"/>
    <property type="project" value="TreeGrafter"/>
</dbReference>
<comment type="similarity">
    <text evidence="1">Belongs to the CAP family.</text>
</comment>
<dbReference type="InterPro" id="IPR013912">
    <property type="entry name" value="Adenylate_cyclase-assoc_CAP_C"/>
</dbReference>
<sequence>MDEIFLYNCENSGYIVPGKVKCITIGVFIYVYILIHKKKKIYTYTYLYIFFMYMYILNGIIVIIIKKKKKKRDHCKKVQMEINEVISTVEIVNSESVTLFVKGSVKCYIHSTFSPSISVDKCSQPRLVIYQGALDKQPKIITSMVTDMNIEIPPESDDLDCKVIAIPYQFETVIDPKTKVPVTKPVEHG</sequence>
<reference evidence="4 5" key="1">
    <citation type="journal article" date="2013" name="Curr. Biol.">
        <title>The Genome of the Foraminiferan Reticulomyxa filosa.</title>
        <authorList>
            <person name="Glockner G."/>
            <person name="Hulsmann N."/>
            <person name="Schleicher M."/>
            <person name="Noegel A.A."/>
            <person name="Eichinger L."/>
            <person name="Gallinger C."/>
            <person name="Pawlowski J."/>
            <person name="Sierra R."/>
            <person name="Euteneuer U."/>
            <person name="Pillet L."/>
            <person name="Moustafa A."/>
            <person name="Platzer M."/>
            <person name="Groth M."/>
            <person name="Szafranski K."/>
            <person name="Schliwa M."/>
        </authorList>
    </citation>
    <scope>NUCLEOTIDE SEQUENCE [LARGE SCALE GENOMIC DNA]</scope>
</reference>
<accession>X6N3H1</accession>
<feature type="transmembrane region" description="Helical" evidence="2">
    <location>
        <begin position="12"/>
        <end position="35"/>
    </location>
</feature>
<protein>
    <recommendedName>
        <fullName evidence="3">Adenylate cyclase-associated CAP C-terminal domain-containing protein</fullName>
    </recommendedName>
</protein>
<evidence type="ECO:0000256" key="1">
    <source>
        <dbReference type="ARBA" id="ARBA00007659"/>
    </source>
</evidence>
<dbReference type="EMBL" id="ASPP01012411">
    <property type="protein sequence ID" value="ETO20626.1"/>
    <property type="molecule type" value="Genomic_DNA"/>
</dbReference>
<evidence type="ECO:0000259" key="3">
    <source>
        <dbReference type="Pfam" id="PF08603"/>
    </source>
</evidence>
<dbReference type="GO" id="GO:0007015">
    <property type="term" value="P:actin filament organization"/>
    <property type="evidence" value="ECO:0007669"/>
    <property type="project" value="TreeGrafter"/>
</dbReference>
<evidence type="ECO:0000313" key="5">
    <source>
        <dbReference type="Proteomes" id="UP000023152"/>
    </source>
</evidence>
<dbReference type="InterPro" id="IPR001837">
    <property type="entry name" value="Adenylate_cyclase-assoc_CAP"/>
</dbReference>
<dbReference type="SUPFAM" id="SSF69340">
    <property type="entry name" value="C-terminal domain of adenylylcyclase associated protein"/>
    <property type="match status" value="1"/>
</dbReference>
<dbReference type="InterPro" id="IPR036223">
    <property type="entry name" value="CAP_C_sf"/>
</dbReference>
<dbReference type="OrthoDB" id="77251at2759"/>